<dbReference type="InterPro" id="IPR039422">
    <property type="entry name" value="MarR/SlyA-like"/>
</dbReference>
<dbReference type="PROSITE" id="PS50995">
    <property type="entry name" value="HTH_MARR_2"/>
    <property type="match status" value="1"/>
</dbReference>
<dbReference type="InterPro" id="IPR000835">
    <property type="entry name" value="HTH_MarR-typ"/>
</dbReference>
<dbReference type="InterPro" id="IPR036390">
    <property type="entry name" value="WH_DNA-bd_sf"/>
</dbReference>
<reference evidence="3" key="1">
    <citation type="submission" date="2020-06" db="EMBL/GenBank/DDBJ databases">
        <title>Draft genomic sequecing of Geomonas sp. Red745.</title>
        <authorList>
            <person name="Itoh H."/>
            <person name="Xu Z.X."/>
            <person name="Ushijima N."/>
            <person name="Masuda Y."/>
            <person name="Shiratori Y."/>
            <person name="Senoo K."/>
        </authorList>
    </citation>
    <scope>NUCLEOTIDE SEQUENCE [LARGE SCALE GENOMIC DNA]</scope>
    <source>
        <strain evidence="3">Red745</strain>
    </source>
</reference>
<dbReference type="SMART" id="SM00347">
    <property type="entry name" value="HTH_MARR"/>
    <property type="match status" value="1"/>
</dbReference>
<dbReference type="RefSeq" id="WP_183361342.1">
    <property type="nucleotide sequence ID" value="NZ_BLXZ01000004.1"/>
</dbReference>
<protein>
    <submittedName>
        <fullName evidence="2">Putative regulatory protein, MarR</fullName>
    </submittedName>
</protein>
<gene>
    <name evidence="2" type="ORF">GMLC_23710</name>
</gene>
<dbReference type="PANTHER" id="PTHR33164">
    <property type="entry name" value="TRANSCRIPTIONAL REGULATOR, MARR FAMILY"/>
    <property type="match status" value="1"/>
</dbReference>
<dbReference type="AlphaFoldDB" id="A0A6V8N883"/>
<dbReference type="Proteomes" id="UP000587586">
    <property type="component" value="Unassembled WGS sequence"/>
</dbReference>
<dbReference type="Gene3D" id="1.10.10.10">
    <property type="entry name" value="Winged helix-like DNA-binding domain superfamily/Winged helix DNA-binding domain"/>
    <property type="match status" value="1"/>
</dbReference>
<sequence length="144" mass="15782">MNPTTDNLAVTIGNECLAGKARRLSRVITGIYDRALMPFGIKINQASILVFLSIAGEASPGDIGKRLQMEKSTVSRNVDRMRKSGWIEIVERGGRAGQLLRITPAGQQLLVDSHPYWQQAQEKAQALLGAEGADSLRLLAERIR</sequence>
<evidence type="ECO:0000259" key="1">
    <source>
        <dbReference type="PROSITE" id="PS50995"/>
    </source>
</evidence>
<proteinExistence type="predicted"/>
<evidence type="ECO:0000313" key="3">
    <source>
        <dbReference type="Proteomes" id="UP000587586"/>
    </source>
</evidence>
<dbReference type="EMBL" id="BLXZ01000004">
    <property type="protein sequence ID" value="GFO68792.1"/>
    <property type="molecule type" value="Genomic_DNA"/>
</dbReference>
<dbReference type="GO" id="GO:0006950">
    <property type="term" value="P:response to stress"/>
    <property type="evidence" value="ECO:0007669"/>
    <property type="project" value="TreeGrafter"/>
</dbReference>
<dbReference type="InterPro" id="IPR036388">
    <property type="entry name" value="WH-like_DNA-bd_sf"/>
</dbReference>
<keyword evidence="3" id="KW-1185">Reference proteome</keyword>
<feature type="domain" description="HTH marR-type" evidence="1">
    <location>
        <begin position="14"/>
        <end position="144"/>
    </location>
</feature>
<name>A0A6V8N883_9BACT</name>
<dbReference type="PANTHER" id="PTHR33164:SF105">
    <property type="entry name" value="TRANSCRIPTIONAL REPRESSOR PROTEIN-RELATED"/>
    <property type="match status" value="1"/>
</dbReference>
<evidence type="ECO:0000313" key="2">
    <source>
        <dbReference type="EMBL" id="GFO68792.1"/>
    </source>
</evidence>
<dbReference type="SUPFAM" id="SSF46785">
    <property type="entry name" value="Winged helix' DNA-binding domain"/>
    <property type="match status" value="1"/>
</dbReference>
<organism evidence="2 3">
    <name type="scientific">Geomonas limicola</name>
    <dbReference type="NCBI Taxonomy" id="2740186"/>
    <lineage>
        <taxon>Bacteria</taxon>
        <taxon>Pseudomonadati</taxon>
        <taxon>Thermodesulfobacteriota</taxon>
        <taxon>Desulfuromonadia</taxon>
        <taxon>Geobacterales</taxon>
        <taxon>Geobacteraceae</taxon>
        <taxon>Geomonas</taxon>
    </lineage>
</organism>
<accession>A0A6V8N883</accession>
<dbReference type="Pfam" id="PF12802">
    <property type="entry name" value="MarR_2"/>
    <property type="match status" value="1"/>
</dbReference>
<dbReference type="GO" id="GO:0003700">
    <property type="term" value="F:DNA-binding transcription factor activity"/>
    <property type="evidence" value="ECO:0007669"/>
    <property type="project" value="InterPro"/>
</dbReference>
<comment type="caution">
    <text evidence="2">The sequence shown here is derived from an EMBL/GenBank/DDBJ whole genome shotgun (WGS) entry which is preliminary data.</text>
</comment>